<dbReference type="EMBL" id="MU853641">
    <property type="protein sequence ID" value="KAK4140062.1"/>
    <property type="molecule type" value="Genomic_DNA"/>
</dbReference>
<accession>A0AAN6ZIV2</accession>
<reference evidence="2" key="2">
    <citation type="submission" date="2023-05" db="EMBL/GenBank/DDBJ databases">
        <authorList>
            <consortium name="Lawrence Berkeley National Laboratory"/>
            <person name="Steindorff A."/>
            <person name="Hensen N."/>
            <person name="Bonometti L."/>
            <person name="Westerberg I."/>
            <person name="Brannstrom I.O."/>
            <person name="Guillou S."/>
            <person name="Cros-Aarteil S."/>
            <person name="Calhoun S."/>
            <person name="Haridas S."/>
            <person name="Kuo A."/>
            <person name="Mondo S."/>
            <person name="Pangilinan J."/>
            <person name="Riley R."/>
            <person name="Labutti K."/>
            <person name="Andreopoulos B."/>
            <person name="Lipzen A."/>
            <person name="Chen C."/>
            <person name="Yanf M."/>
            <person name="Daum C."/>
            <person name="Ng V."/>
            <person name="Clum A."/>
            <person name="Ohm R."/>
            <person name="Martin F."/>
            <person name="Silar P."/>
            <person name="Natvig D."/>
            <person name="Lalanne C."/>
            <person name="Gautier V."/>
            <person name="Ament-Velasquez S.L."/>
            <person name="Kruys A."/>
            <person name="Hutchinson M.I."/>
            <person name="Powell A.J."/>
            <person name="Barry K."/>
            <person name="Miller A.N."/>
            <person name="Grigoriev I.V."/>
            <person name="Debuchy R."/>
            <person name="Gladieux P."/>
            <person name="Thoren M.H."/>
            <person name="Johannesson H."/>
        </authorList>
    </citation>
    <scope>NUCLEOTIDE SEQUENCE</scope>
    <source>
        <strain evidence="2">CBS 141.50</strain>
    </source>
</reference>
<evidence type="ECO:0000256" key="1">
    <source>
        <dbReference type="SAM" id="MobiDB-lite"/>
    </source>
</evidence>
<reference evidence="2" key="1">
    <citation type="journal article" date="2023" name="Mol. Phylogenet. Evol.">
        <title>Genome-scale phylogeny and comparative genomics of the fungal order Sordariales.</title>
        <authorList>
            <person name="Hensen N."/>
            <person name="Bonometti L."/>
            <person name="Westerberg I."/>
            <person name="Brannstrom I.O."/>
            <person name="Guillou S."/>
            <person name="Cros-Aarteil S."/>
            <person name="Calhoun S."/>
            <person name="Haridas S."/>
            <person name="Kuo A."/>
            <person name="Mondo S."/>
            <person name="Pangilinan J."/>
            <person name="Riley R."/>
            <person name="LaButti K."/>
            <person name="Andreopoulos B."/>
            <person name="Lipzen A."/>
            <person name="Chen C."/>
            <person name="Yan M."/>
            <person name="Daum C."/>
            <person name="Ng V."/>
            <person name="Clum A."/>
            <person name="Steindorff A."/>
            <person name="Ohm R.A."/>
            <person name="Martin F."/>
            <person name="Silar P."/>
            <person name="Natvig D.O."/>
            <person name="Lalanne C."/>
            <person name="Gautier V."/>
            <person name="Ament-Velasquez S.L."/>
            <person name="Kruys A."/>
            <person name="Hutchinson M.I."/>
            <person name="Powell A.J."/>
            <person name="Barry K."/>
            <person name="Miller A.N."/>
            <person name="Grigoriev I.V."/>
            <person name="Debuchy R."/>
            <person name="Gladieux P."/>
            <person name="Hiltunen Thoren M."/>
            <person name="Johannesson H."/>
        </authorList>
    </citation>
    <scope>NUCLEOTIDE SEQUENCE</scope>
    <source>
        <strain evidence="2">CBS 141.50</strain>
    </source>
</reference>
<organism evidence="2 3">
    <name type="scientific">Dichotomopilus funicola</name>
    <dbReference type="NCBI Taxonomy" id="1934379"/>
    <lineage>
        <taxon>Eukaryota</taxon>
        <taxon>Fungi</taxon>
        <taxon>Dikarya</taxon>
        <taxon>Ascomycota</taxon>
        <taxon>Pezizomycotina</taxon>
        <taxon>Sordariomycetes</taxon>
        <taxon>Sordariomycetidae</taxon>
        <taxon>Sordariales</taxon>
        <taxon>Chaetomiaceae</taxon>
        <taxon>Dichotomopilus</taxon>
    </lineage>
</organism>
<name>A0AAN6ZIV2_9PEZI</name>
<protein>
    <submittedName>
        <fullName evidence="2">Uncharacterized protein</fullName>
    </submittedName>
</protein>
<keyword evidence="3" id="KW-1185">Reference proteome</keyword>
<proteinExistence type="predicted"/>
<dbReference type="RefSeq" id="XP_062633433.1">
    <property type="nucleotide sequence ID" value="XM_062782092.1"/>
</dbReference>
<dbReference type="Proteomes" id="UP001302676">
    <property type="component" value="Unassembled WGS sequence"/>
</dbReference>
<dbReference type="AlphaFoldDB" id="A0AAN6ZIV2"/>
<feature type="region of interest" description="Disordered" evidence="1">
    <location>
        <begin position="19"/>
        <end position="47"/>
    </location>
</feature>
<feature type="compositionally biased region" description="Basic and acidic residues" evidence="1">
    <location>
        <begin position="23"/>
        <end position="47"/>
    </location>
</feature>
<comment type="caution">
    <text evidence="2">The sequence shown here is derived from an EMBL/GenBank/DDBJ whole genome shotgun (WGS) entry which is preliminary data.</text>
</comment>
<sequence>MPPVINPKTNTLAEAVKAALTKKSGDSKDGQKRREPWRDMERYKSTEDNVQVSKVCDMRLFGNHVNAHS</sequence>
<dbReference type="GeneID" id="87818705"/>
<evidence type="ECO:0000313" key="3">
    <source>
        <dbReference type="Proteomes" id="UP001302676"/>
    </source>
</evidence>
<gene>
    <name evidence="2" type="ORF">C8A04DRAFT_32419</name>
</gene>
<evidence type="ECO:0000313" key="2">
    <source>
        <dbReference type="EMBL" id="KAK4140062.1"/>
    </source>
</evidence>